<comment type="caution">
    <text evidence="2">The sequence shown here is derived from an EMBL/GenBank/DDBJ whole genome shotgun (WGS) entry which is preliminary data.</text>
</comment>
<feature type="compositionally biased region" description="Low complexity" evidence="1">
    <location>
        <begin position="149"/>
        <end position="161"/>
    </location>
</feature>
<evidence type="ECO:0000313" key="3">
    <source>
        <dbReference type="Proteomes" id="UP000054886"/>
    </source>
</evidence>
<feature type="compositionally biased region" description="Basic and acidic residues" evidence="1">
    <location>
        <begin position="124"/>
        <end position="135"/>
    </location>
</feature>
<gene>
    <name evidence="2" type="ORF">AO440_001339</name>
</gene>
<feature type="region of interest" description="Disordered" evidence="1">
    <location>
        <begin position="100"/>
        <end position="135"/>
    </location>
</feature>
<name>A0A0W0E4N0_CANGB</name>
<dbReference type="VEuPathDB" id="FungiDB:CAGL0F05709g"/>
<sequence>MKAQSSQEQEDGLTMLHRILKDDNVDMDSALSDMEGPSDNQNLDKLEIDYRNQFEIAYRENSFENLEELSDETIGKHVTLDTLLKMDNDVIFKDENIFDEEDRSSRKRQRDSVSDTDTLFNEQTDSKKRKDSDMDSCKNAIDSIMTEQILSPISLSPTPSSDGSIQNDKTESLEIAKDLPKEPRKPVDKPARAKLKNKYEMSNIIIHKEDIPAANLRNRRSMVDNNVIKKISPHSSADHNKTVKKEPVVITNEYTVSQVAQMKRRIIDSHKLLLNFNVIKDNYARACVQLKRSVTALKDSEIHRAHLILENEELKKQLQALQQHSTGKEEANSTNIPKQNILKNEADS</sequence>
<evidence type="ECO:0000256" key="1">
    <source>
        <dbReference type="SAM" id="MobiDB-lite"/>
    </source>
</evidence>
<dbReference type="Proteomes" id="UP000054886">
    <property type="component" value="Unassembled WGS sequence"/>
</dbReference>
<protein>
    <submittedName>
        <fullName evidence="2">Protein ATC1/LIC4</fullName>
    </submittedName>
</protein>
<dbReference type="AlphaFoldDB" id="A0A0W0E4N0"/>
<dbReference type="VEuPathDB" id="FungiDB:B1J91_F05709g"/>
<evidence type="ECO:0000313" key="2">
    <source>
        <dbReference type="EMBL" id="KTB00586.1"/>
    </source>
</evidence>
<organism evidence="2 3">
    <name type="scientific">Candida glabrata</name>
    <name type="common">Yeast</name>
    <name type="synonym">Torulopsis glabrata</name>
    <dbReference type="NCBI Taxonomy" id="5478"/>
    <lineage>
        <taxon>Eukaryota</taxon>
        <taxon>Fungi</taxon>
        <taxon>Dikarya</taxon>
        <taxon>Ascomycota</taxon>
        <taxon>Saccharomycotina</taxon>
        <taxon>Saccharomycetes</taxon>
        <taxon>Saccharomycetales</taxon>
        <taxon>Saccharomycetaceae</taxon>
        <taxon>Nakaseomyces</taxon>
    </lineage>
</organism>
<dbReference type="VEuPathDB" id="FungiDB:GVI51_F05335"/>
<feature type="region of interest" description="Disordered" evidence="1">
    <location>
        <begin position="319"/>
        <end position="348"/>
    </location>
</feature>
<accession>A0A0W0E4N0</accession>
<reference evidence="2 3" key="1">
    <citation type="submission" date="2015-10" db="EMBL/GenBank/DDBJ databases">
        <title>Draft genomes sequences of Candida glabrata isolates 1A, 1B, 2A, 2B, 3A and 3B.</title>
        <authorList>
            <person name="Haavelsrud O.E."/>
            <person name="Gaustad P."/>
        </authorList>
    </citation>
    <scope>NUCLEOTIDE SEQUENCE [LARGE SCALE GENOMIC DNA]</scope>
    <source>
        <strain evidence="2">910700640</strain>
    </source>
</reference>
<feature type="region of interest" description="Disordered" evidence="1">
    <location>
        <begin position="148"/>
        <end position="167"/>
    </location>
</feature>
<dbReference type="VEuPathDB" id="FungiDB:GWK60_F05313"/>
<dbReference type="EMBL" id="LLZZ01000137">
    <property type="protein sequence ID" value="KTB00586.1"/>
    <property type="molecule type" value="Genomic_DNA"/>
</dbReference>
<proteinExistence type="predicted"/>
<feature type="compositionally biased region" description="Polar residues" evidence="1">
    <location>
        <begin position="332"/>
        <end position="342"/>
    </location>
</feature>